<dbReference type="Pfam" id="PF03765">
    <property type="entry name" value="CRAL_TRIO_N"/>
    <property type="match status" value="1"/>
</dbReference>
<dbReference type="SUPFAM" id="SSF52087">
    <property type="entry name" value="CRAL/TRIO domain"/>
    <property type="match status" value="1"/>
</dbReference>
<evidence type="ECO:0000313" key="3">
    <source>
        <dbReference type="Proteomes" id="UP000748025"/>
    </source>
</evidence>
<evidence type="ECO:0000259" key="1">
    <source>
        <dbReference type="PROSITE" id="PS50191"/>
    </source>
</evidence>
<sequence>MSSSVPSGHVGNLSAEQEAKLRELWQTMFNLYDILKDWDHTKIETPAAAPKAETSKKSRWFGGRKEAEAPKTTSILPEAALKLINAGEADKFGLVKEFEQAIAAQTPESLRAMVLATLKNEHPDALALRFLRARKWDVKRALVMMFTSMNWRQNISNIETEIMAHGEEFLVQDEQNGDDKSKTMARDFMKQIRDGKSFIHGTDRENRPISYVRVRLHRAAEQSPESVERYTTYIIETARLTLAPGVETATLIFDLSNFTLANMDYTPVKFIIKCFEANYPESLGAILIHNSPWVFKPCWKIISAWLDPVVAAKVHLTYGREGLEEFIHPSQIIKELGGDEDFEYKYEEPVPGENDVMKDTAAREALQRTRQELANEFERLTAQWIADPESASGKEAKANREVVAGRLRENYWQLDKYIRARSLYDRQGSIQPGVGALWYPESATEKLPGSGARLSDGSIEVIDDMSKGVGAIQITNSLPGIAA</sequence>
<organism evidence="2 3">
    <name type="scientific">Claviceps pusilla</name>
    <dbReference type="NCBI Taxonomy" id="123648"/>
    <lineage>
        <taxon>Eukaryota</taxon>
        <taxon>Fungi</taxon>
        <taxon>Dikarya</taxon>
        <taxon>Ascomycota</taxon>
        <taxon>Pezizomycotina</taxon>
        <taxon>Sordariomycetes</taxon>
        <taxon>Hypocreomycetidae</taxon>
        <taxon>Hypocreales</taxon>
        <taxon>Clavicipitaceae</taxon>
        <taxon>Claviceps</taxon>
    </lineage>
</organism>
<dbReference type="InterPro" id="IPR036865">
    <property type="entry name" value="CRAL-TRIO_dom_sf"/>
</dbReference>
<protein>
    <recommendedName>
        <fullName evidence="1">CRAL-TRIO domain-containing protein</fullName>
    </recommendedName>
</protein>
<name>A0A9P7N673_9HYPO</name>
<dbReference type="EMBL" id="SRPW01002748">
    <property type="protein sequence ID" value="KAG5990716.1"/>
    <property type="molecule type" value="Genomic_DNA"/>
</dbReference>
<dbReference type="InterPro" id="IPR036273">
    <property type="entry name" value="CRAL/TRIO_N_dom_sf"/>
</dbReference>
<dbReference type="SUPFAM" id="SSF46938">
    <property type="entry name" value="CRAL/TRIO N-terminal domain"/>
    <property type="match status" value="1"/>
</dbReference>
<dbReference type="Gene3D" id="3.40.525.10">
    <property type="entry name" value="CRAL-TRIO lipid binding domain"/>
    <property type="match status" value="1"/>
</dbReference>
<comment type="caution">
    <text evidence="2">The sequence shown here is derived from an EMBL/GenBank/DDBJ whole genome shotgun (WGS) entry which is preliminary data.</text>
</comment>
<dbReference type="AlphaFoldDB" id="A0A9P7N673"/>
<dbReference type="InterPro" id="IPR052432">
    <property type="entry name" value="PITP/CRAL-TRIO"/>
</dbReference>
<keyword evidence="3" id="KW-1185">Reference proteome</keyword>
<dbReference type="InterPro" id="IPR011074">
    <property type="entry name" value="CRAL/TRIO_N_dom"/>
</dbReference>
<dbReference type="SMART" id="SM01100">
    <property type="entry name" value="CRAL_TRIO_N"/>
    <property type="match status" value="1"/>
</dbReference>
<accession>A0A9P7N673</accession>
<dbReference type="CDD" id="cd00170">
    <property type="entry name" value="SEC14"/>
    <property type="match status" value="1"/>
</dbReference>
<dbReference type="Proteomes" id="UP000748025">
    <property type="component" value="Unassembled WGS sequence"/>
</dbReference>
<dbReference type="PANTHER" id="PTHR46590:SF1">
    <property type="entry name" value="PHOSPHATIDYLINOSITOL TRANSFER PROTEIN CSR1"/>
    <property type="match status" value="1"/>
</dbReference>
<proteinExistence type="predicted"/>
<dbReference type="OrthoDB" id="43460at2759"/>
<dbReference type="PROSITE" id="PS50191">
    <property type="entry name" value="CRAL_TRIO"/>
    <property type="match status" value="1"/>
</dbReference>
<feature type="domain" description="CRAL-TRIO" evidence="1">
    <location>
        <begin position="199"/>
        <end position="344"/>
    </location>
</feature>
<reference evidence="2" key="1">
    <citation type="journal article" date="2020" name="bioRxiv">
        <title>Whole genome comparisons of ergot fungi reveals the divergence and evolution of species within the genus Claviceps are the result of varying mechanisms driving genome evolution and host range expansion.</title>
        <authorList>
            <person name="Wyka S.A."/>
            <person name="Mondo S.J."/>
            <person name="Liu M."/>
            <person name="Dettman J."/>
            <person name="Nalam V."/>
            <person name="Broders K.D."/>
        </authorList>
    </citation>
    <scope>NUCLEOTIDE SEQUENCE</scope>
    <source>
        <strain evidence="2">CCC 602</strain>
    </source>
</reference>
<dbReference type="Pfam" id="PF00650">
    <property type="entry name" value="CRAL_TRIO"/>
    <property type="match status" value="1"/>
</dbReference>
<dbReference type="PANTHER" id="PTHR46590">
    <property type="entry name" value="PHOSPHATIDYLINOSITOL TRANSFER PROTEIN CSR1-RELATED"/>
    <property type="match status" value="1"/>
</dbReference>
<dbReference type="InterPro" id="IPR001251">
    <property type="entry name" value="CRAL-TRIO_dom"/>
</dbReference>
<evidence type="ECO:0000313" key="2">
    <source>
        <dbReference type="EMBL" id="KAG5990716.1"/>
    </source>
</evidence>
<dbReference type="SMART" id="SM00516">
    <property type="entry name" value="SEC14"/>
    <property type="match status" value="1"/>
</dbReference>
<gene>
    <name evidence="2" type="ORF">E4U43_004204</name>
</gene>